<proteinExistence type="predicted"/>
<dbReference type="EMBL" id="JBHRTE010000102">
    <property type="protein sequence ID" value="MFC3170394.1"/>
    <property type="molecule type" value="Genomic_DNA"/>
</dbReference>
<evidence type="ECO:0000313" key="1">
    <source>
        <dbReference type="EMBL" id="MFC3170394.1"/>
    </source>
</evidence>
<keyword evidence="2" id="KW-1185">Reference proteome</keyword>
<name>A0ABV7IIP5_9RHOB</name>
<organism evidence="1 2">
    <name type="scientific">Paracoccus fontiphilus</name>
    <dbReference type="NCBI Taxonomy" id="1815556"/>
    <lineage>
        <taxon>Bacteria</taxon>
        <taxon>Pseudomonadati</taxon>
        <taxon>Pseudomonadota</taxon>
        <taxon>Alphaproteobacteria</taxon>
        <taxon>Rhodobacterales</taxon>
        <taxon>Paracoccaceae</taxon>
        <taxon>Paracoccus</taxon>
    </lineage>
</organism>
<gene>
    <name evidence="1" type="ORF">ACFOD7_20405</name>
</gene>
<protein>
    <submittedName>
        <fullName evidence="1">Uncharacterized protein</fullName>
    </submittedName>
</protein>
<accession>A0ABV7IIP5</accession>
<dbReference type="RefSeq" id="WP_207467233.1">
    <property type="nucleotide sequence ID" value="NZ_JAFNAW010000013.1"/>
</dbReference>
<sequence>MERIVRSHECLAMAIVPLLPVGTRDWKDCIAAWSFLLPTTASARRVTAEESFYYIQFPKIVGPVWFSGPWQISDPEFDGAIWCGYGNKRYGQGLEPCRRLQVAESLGPLQRG</sequence>
<evidence type="ECO:0000313" key="2">
    <source>
        <dbReference type="Proteomes" id="UP001595557"/>
    </source>
</evidence>
<dbReference type="Proteomes" id="UP001595557">
    <property type="component" value="Unassembled WGS sequence"/>
</dbReference>
<comment type="caution">
    <text evidence="1">The sequence shown here is derived from an EMBL/GenBank/DDBJ whole genome shotgun (WGS) entry which is preliminary data.</text>
</comment>
<reference evidence="2" key="1">
    <citation type="journal article" date="2019" name="Int. J. Syst. Evol. Microbiol.">
        <title>The Global Catalogue of Microorganisms (GCM) 10K type strain sequencing project: providing services to taxonomists for standard genome sequencing and annotation.</title>
        <authorList>
            <consortium name="The Broad Institute Genomics Platform"/>
            <consortium name="The Broad Institute Genome Sequencing Center for Infectious Disease"/>
            <person name="Wu L."/>
            <person name="Ma J."/>
        </authorList>
    </citation>
    <scope>NUCLEOTIDE SEQUENCE [LARGE SCALE GENOMIC DNA]</scope>
    <source>
        <strain evidence="2">KCTC 52239</strain>
    </source>
</reference>